<dbReference type="Proteomes" id="UP000824109">
    <property type="component" value="Unassembled WGS sequence"/>
</dbReference>
<dbReference type="GO" id="GO:0046914">
    <property type="term" value="F:transition metal ion binding"/>
    <property type="evidence" value="ECO:0007669"/>
    <property type="project" value="InterPro"/>
</dbReference>
<feature type="domain" description="HTH dtxR-type" evidence="5">
    <location>
        <begin position="1"/>
        <end position="71"/>
    </location>
</feature>
<comment type="similarity">
    <text evidence="1">Belongs to the DtxR/MntR family.</text>
</comment>
<dbReference type="PANTHER" id="PTHR33238:SF7">
    <property type="entry name" value="IRON-DEPENDENT TRANSCRIPTIONAL REGULATOR"/>
    <property type="match status" value="1"/>
</dbReference>
<evidence type="ECO:0000259" key="5">
    <source>
        <dbReference type="PROSITE" id="PS50944"/>
    </source>
</evidence>
<dbReference type="InterPro" id="IPR050536">
    <property type="entry name" value="DtxR_MntR_Metal-Reg"/>
</dbReference>
<reference evidence="6" key="2">
    <citation type="journal article" date="2021" name="PeerJ">
        <title>Extensive microbial diversity within the chicken gut microbiome revealed by metagenomics and culture.</title>
        <authorList>
            <person name="Gilroy R."/>
            <person name="Ravi A."/>
            <person name="Getino M."/>
            <person name="Pursley I."/>
            <person name="Horton D.L."/>
            <person name="Alikhan N.F."/>
            <person name="Baker D."/>
            <person name="Gharbi K."/>
            <person name="Hall N."/>
            <person name="Watson M."/>
            <person name="Adriaenssens E.M."/>
            <person name="Foster-Nyarko E."/>
            <person name="Jarju S."/>
            <person name="Secka A."/>
            <person name="Antonio M."/>
            <person name="Oren A."/>
            <person name="Chaudhuri R.R."/>
            <person name="La Ragione R."/>
            <person name="Hildebrand F."/>
            <person name="Pallen M.J."/>
        </authorList>
    </citation>
    <scope>NUCLEOTIDE SEQUENCE</scope>
    <source>
        <strain evidence="6">USAMLcec3-3695</strain>
    </source>
</reference>
<dbReference type="SUPFAM" id="SSF46785">
    <property type="entry name" value="Winged helix' DNA-binding domain"/>
    <property type="match status" value="1"/>
</dbReference>
<dbReference type="Gene3D" id="1.10.10.10">
    <property type="entry name" value="Winged helix-like DNA-binding domain superfamily/Winged helix DNA-binding domain"/>
    <property type="match status" value="1"/>
</dbReference>
<dbReference type="InterPro" id="IPR036388">
    <property type="entry name" value="WH-like_DNA-bd_sf"/>
</dbReference>
<reference evidence="6" key="1">
    <citation type="submission" date="2020-10" db="EMBL/GenBank/DDBJ databases">
        <authorList>
            <person name="Gilroy R."/>
        </authorList>
    </citation>
    <scope>NUCLEOTIDE SEQUENCE</scope>
    <source>
        <strain evidence="6">USAMLcec3-3695</strain>
    </source>
</reference>
<gene>
    <name evidence="6" type="ORF">IAA61_08470</name>
</gene>
<organism evidence="6 7">
    <name type="scientific">Candidatus Ornithomonoglobus merdipullorum</name>
    <dbReference type="NCBI Taxonomy" id="2840895"/>
    <lineage>
        <taxon>Bacteria</taxon>
        <taxon>Bacillati</taxon>
        <taxon>Bacillota</taxon>
        <taxon>Clostridia</taxon>
        <taxon>Candidatus Ornithomonoglobus</taxon>
    </lineage>
</organism>
<dbReference type="InterPro" id="IPR001367">
    <property type="entry name" value="Fe_dep_repressor"/>
</dbReference>
<name>A0A9D1MCR9_9FIRM</name>
<proteinExistence type="inferred from homology"/>
<comment type="caution">
    <text evidence="6">The sequence shown here is derived from an EMBL/GenBank/DDBJ whole genome shotgun (WGS) entry which is preliminary data.</text>
</comment>
<accession>A0A9D1MCR9</accession>
<dbReference type="PROSITE" id="PS50944">
    <property type="entry name" value="HTH_DTXR"/>
    <property type="match status" value="1"/>
</dbReference>
<dbReference type="EMBL" id="DVNB01000087">
    <property type="protein sequence ID" value="HIU57821.1"/>
    <property type="molecule type" value="Genomic_DNA"/>
</dbReference>
<keyword evidence="3" id="KW-0238">DNA-binding</keyword>
<sequence length="128" mass="14106">MTTTKNRADISDALKEYLKAVYKLSLKYTEVRITDISKFLGISKPSVNRAVNALKNIGLVEHRPYGSIFLTENGTAEAERITEKDDTAARFLSAALGISYEDALADASVISGKLSEDTLAKMKKYIQN</sequence>
<dbReference type="PANTHER" id="PTHR33238">
    <property type="entry name" value="IRON (METAL) DEPENDENT REPRESSOR, DTXR FAMILY"/>
    <property type="match status" value="1"/>
</dbReference>
<dbReference type="SUPFAM" id="SSF47979">
    <property type="entry name" value="Iron-dependent repressor protein, dimerization domain"/>
    <property type="match status" value="1"/>
</dbReference>
<evidence type="ECO:0000313" key="7">
    <source>
        <dbReference type="Proteomes" id="UP000824109"/>
    </source>
</evidence>
<dbReference type="InterPro" id="IPR036390">
    <property type="entry name" value="WH_DNA-bd_sf"/>
</dbReference>
<dbReference type="AlphaFoldDB" id="A0A9D1MCR9"/>
<evidence type="ECO:0000256" key="3">
    <source>
        <dbReference type="ARBA" id="ARBA00023125"/>
    </source>
</evidence>
<dbReference type="SMART" id="SM00529">
    <property type="entry name" value="HTH_DTXR"/>
    <property type="match status" value="1"/>
</dbReference>
<dbReference type="Gene3D" id="1.10.60.10">
    <property type="entry name" value="Iron dependent repressor, metal binding and dimerisation domain"/>
    <property type="match status" value="1"/>
</dbReference>
<dbReference type="InterPro" id="IPR036421">
    <property type="entry name" value="Fe_dep_repressor_sf"/>
</dbReference>
<dbReference type="GO" id="GO:0003700">
    <property type="term" value="F:DNA-binding transcription factor activity"/>
    <property type="evidence" value="ECO:0007669"/>
    <property type="project" value="InterPro"/>
</dbReference>
<dbReference type="GO" id="GO:0003677">
    <property type="term" value="F:DNA binding"/>
    <property type="evidence" value="ECO:0007669"/>
    <property type="project" value="UniProtKB-KW"/>
</dbReference>
<dbReference type="Pfam" id="PF02742">
    <property type="entry name" value="Fe_dep_repr_C"/>
    <property type="match status" value="1"/>
</dbReference>
<evidence type="ECO:0000256" key="4">
    <source>
        <dbReference type="ARBA" id="ARBA00023163"/>
    </source>
</evidence>
<keyword evidence="2" id="KW-0805">Transcription regulation</keyword>
<evidence type="ECO:0000256" key="2">
    <source>
        <dbReference type="ARBA" id="ARBA00023015"/>
    </source>
</evidence>
<evidence type="ECO:0000313" key="6">
    <source>
        <dbReference type="EMBL" id="HIU57821.1"/>
    </source>
</evidence>
<dbReference type="InterPro" id="IPR022689">
    <property type="entry name" value="Iron_dep_repressor"/>
</dbReference>
<protein>
    <submittedName>
        <fullName evidence="6">Metal-dependent transcriptional regulator</fullName>
    </submittedName>
</protein>
<dbReference type="InterPro" id="IPR022687">
    <property type="entry name" value="HTH_DTXR"/>
</dbReference>
<evidence type="ECO:0000256" key="1">
    <source>
        <dbReference type="ARBA" id="ARBA00007871"/>
    </source>
</evidence>
<dbReference type="Pfam" id="PF01325">
    <property type="entry name" value="Fe_dep_repress"/>
    <property type="match status" value="1"/>
</dbReference>
<dbReference type="GO" id="GO:0046983">
    <property type="term" value="F:protein dimerization activity"/>
    <property type="evidence" value="ECO:0007669"/>
    <property type="project" value="InterPro"/>
</dbReference>
<keyword evidence="4" id="KW-0804">Transcription</keyword>